<dbReference type="AlphaFoldDB" id="A0A6A1WDR4"/>
<dbReference type="CDD" id="cd23784">
    <property type="entry name" value="RWD_Spc25"/>
    <property type="match status" value="1"/>
</dbReference>
<organism evidence="12 14">
    <name type="scientific">Morella rubra</name>
    <name type="common">Chinese bayberry</name>
    <dbReference type="NCBI Taxonomy" id="262757"/>
    <lineage>
        <taxon>Eukaryota</taxon>
        <taxon>Viridiplantae</taxon>
        <taxon>Streptophyta</taxon>
        <taxon>Embryophyta</taxon>
        <taxon>Tracheophyta</taxon>
        <taxon>Spermatophyta</taxon>
        <taxon>Magnoliopsida</taxon>
        <taxon>eudicotyledons</taxon>
        <taxon>Gunneridae</taxon>
        <taxon>Pentapetalae</taxon>
        <taxon>rosids</taxon>
        <taxon>fabids</taxon>
        <taxon>Fagales</taxon>
        <taxon>Myricaceae</taxon>
        <taxon>Morella</taxon>
    </lineage>
</organism>
<dbReference type="PANTHER" id="PTHR14281">
    <property type="entry name" value="KINETOCHORE PROTEIN SPC25-RELATED"/>
    <property type="match status" value="1"/>
</dbReference>
<keyword evidence="4 9" id="KW-0132">Cell division</keyword>
<dbReference type="GO" id="GO:0007059">
    <property type="term" value="P:chromosome segregation"/>
    <property type="evidence" value="ECO:0007669"/>
    <property type="project" value="InterPro"/>
</dbReference>
<feature type="domain" description="Chromosome segregation protein Spc25 C-terminal" evidence="11">
    <location>
        <begin position="163"/>
        <end position="231"/>
    </location>
</feature>
<keyword evidence="5 9" id="KW-0498">Mitosis</keyword>
<evidence type="ECO:0000256" key="4">
    <source>
        <dbReference type="ARBA" id="ARBA00022618"/>
    </source>
</evidence>
<dbReference type="Pfam" id="PF08234">
    <property type="entry name" value="Spindle_Spc25"/>
    <property type="match status" value="1"/>
</dbReference>
<evidence type="ECO:0000256" key="7">
    <source>
        <dbReference type="ARBA" id="ARBA00023306"/>
    </source>
</evidence>
<sequence length="276" mass="31674">MGTQAEDTARTKVESLRLICDRDIPIQQQKMDSLTASFRESLESIEARAQDTVQNQGKLLELKIKLREAEDDMVKALAVKTRKEAERLAKMDSIAAQKARVEQLKRNVEEQRAKRDQYATIVSQQSLALAASEGRTNKDVEGKGETREAISWYNRVLGFHVEGGHGVKFTFKNINLKNPNKEYSFTIRYAYDTYALLDCDPHLNDTNELIHELNKTNGLFKFVRVMRGKFQEAAAQGRLFCLASYLVCMPEKWRPFKSVVWAFYKDTHSSNQRAEN</sequence>
<dbReference type="Proteomes" id="UP000516437">
    <property type="component" value="Chromosome 2"/>
</dbReference>
<evidence type="ECO:0000256" key="9">
    <source>
        <dbReference type="RuleBase" id="RU367150"/>
    </source>
</evidence>
<gene>
    <name evidence="12" type="ORF">CJ030_MR2G012439</name>
    <name evidence="13" type="ORF">CJ030_MR2G012442</name>
</gene>
<dbReference type="EMBL" id="RXIC02000020">
    <property type="protein sequence ID" value="KAB1223445.1"/>
    <property type="molecule type" value="Genomic_DNA"/>
</dbReference>
<dbReference type="FunFam" id="3.30.457.50:FF:000001">
    <property type="entry name" value="Probable kinetochore protein spc25"/>
    <property type="match status" value="1"/>
</dbReference>
<dbReference type="InterPro" id="IPR045143">
    <property type="entry name" value="Spc25"/>
</dbReference>
<keyword evidence="7 9" id="KW-0131">Cell cycle</keyword>
<comment type="function">
    <text evidence="9">Acts as a component of the essential kinetochore-associated NDC80 complex, which is required for chromosome segregation and spindle checkpoint activity.</text>
</comment>
<dbReference type="OrthoDB" id="6353017at2759"/>
<evidence type="ECO:0000259" key="11">
    <source>
        <dbReference type="Pfam" id="PF08234"/>
    </source>
</evidence>
<dbReference type="Gene3D" id="3.30.457.50">
    <property type="entry name" value="Chromosome segregation protein Spc25"/>
    <property type="match status" value="1"/>
</dbReference>
<reference evidence="12" key="3">
    <citation type="submission" date="2019-09" db="EMBL/GenBank/DDBJ databases">
        <authorList>
            <person name="Gao Z."/>
        </authorList>
    </citation>
    <scope>NUCLEOTIDE SEQUENCE</scope>
    <source>
        <tissue evidence="12">Leaves</tissue>
    </source>
</reference>
<dbReference type="GO" id="GO:0051301">
    <property type="term" value="P:cell division"/>
    <property type="evidence" value="ECO:0007669"/>
    <property type="project" value="UniProtKB-UniRule"/>
</dbReference>
<comment type="similarity">
    <text evidence="2 9">Belongs to the SPC25 family.</text>
</comment>
<evidence type="ECO:0000256" key="6">
    <source>
        <dbReference type="ARBA" id="ARBA00023054"/>
    </source>
</evidence>
<evidence type="ECO:0000256" key="3">
    <source>
        <dbReference type="ARBA" id="ARBA00022454"/>
    </source>
</evidence>
<reference evidence="12" key="1">
    <citation type="submission" date="2018-07" db="EMBL/GenBank/DDBJ databases">
        <authorList>
            <person name="Gao Z.-S."/>
            <person name="Jia H.-M."/>
            <person name="Jia H.-J."/>
            <person name="Cai Q.-L."/>
            <person name="Wang Y."/>
            <person name="Zhao H.-B."/>
        </authorList>
    </citation>
    <scope>NUCLEOTIDE SEQUENCE</scope>
    <source>
        <tissue evidence="12">Leaves</tissue>
    </source>
</reference>
<comment type="subunit">
    <text evidence="9">Component of the NDC80 complex.</text>
</comment>
<reference evidence="12 14" key="2">
    <citation type="journal article" date="2019" name="Plant Biotechnol. J.">
        <title>The red bayberry genome and genetic basis of sex determination.</title>
        <authorList>
            <person name="Jia H.M."/>
            <person name="Jia H.J."/>
            <person name="Cai Q.L."/>
            <person name="Wang Y."/>
            <person name="Zhao H.B."/>
            <person name="Yang W.F."/>
            <person name="Wang G.Y."/>
            <person name="Li Y.H."/>
            <person name="Zhan D.L."/>
            <person name="Shen Y.T."/>
            <person name="Niu Q.F."/>
            <person name="Chang L."/>
            <person name="Qiu J."/>
            <person name="Zhao L."/>
            <person name="Xie H.B."/>
            <person name="Fu W.Y."/>
            <person name="Jin J."/>
            <person name="Li X.W."/>
            <person name="Jiao Y."/>
            <person name="Zhou C.C."/>
            <person name="Tu T."/>
            <person name="Chai C.Y."/>
            <person name="Gao J.L."/>
            <person name="Fan L.J."/>
            <person name="van de Weg E."/>
            <person name="Wang J.Y."/>
            <person name="Gao Z.S."/>
        </authorList>
    </citation>
    <scope>NUCLEOTIDE SEQUENCE [LARGE SCALE GENOMIC DNA]</scope>
    <source>
        <tissue evidence="12">Leaves</tissue>
    </source>
</reference>
<dbReference type="GO" id="GO:0005634">
    <property type="term" value="C:nucleus"/>
    <property type="evidence" value="ECO:0007669"/>
    <property type="project" value="UniProtKB-SubCell"/>
</dbReference>
<feature type="coiled-coil region" evidence="10">
    <location>
        <begin position="59"/>
        <end position="121"/>
    </location>
</feature>
<keyword evidence="9" id="KW-0995">Kinetochore</keyword>
<dbReference type="InterPro" id="IPR013255">
    <property type="entry name" value="Spc25_C"/>
</dbReference>
<dbReference type="GO" id="GO:0031262">
    <property type="term" value="C:Ndc80 complex"/>
    <property type="evidence" value="ECO:0007669"/>
    <property type="project" value="InterPro"/>
</dbReference>
<evidence type="ECO:0000256" key="5">
    <source>
        <dbReference type="ARBA" id="ARBA00022776"/>
    </source>
</evidence>
<keyword evidence="8 9" id="KW-0137">Centromere</keyword>
<evidence type="ECO:0000313" key="14">
    <source>
        <dbReference type="Proteomes" id="UP000516437"/>
    </source>
</evidence>
<keyword evidence="6 10" id="KW-0175">Coiled coil</keyword>
<evidence type="ECO:0000313" key="13">
    <source>
        <dbReference type="EMBL" id="KAB1223445.1"/>
    </source>
</evidence>
<evidence type="ECO:0000313" key="12">
    <source>
        <dbReference type="EMBL" id="KAB1223442.1"/>
    </source>
</evidence>
<name>A0A6A1WDR4_9ROSI</name>
<comment type="caution">
    <text evidence="12">The sequence shown here is derived from an EMBL/GenBank/DDBJ whole genome shotgun (WGS) entry which is preliminary data.</text>
</comment>
<keyword evidence="9" id="KW-0539">Nucleus</keyword>
<dbReference type="PANTHER" id="PTHR14281:SF0">
    <property type="entry name" value="KINETOCHORE PROTEIN SPC25"/>
    <property type="match status" value="1"/>
</dbReference>
<comment type="subcellular location">
    <subcellularLocation>
        <location evidence="1">Chromosome</location>
        <location evidence="1">Centromere</location>
    </subcellularLocation>
    <subcellularLocation>
        <location evidence="9">Nucleus</location>
    </subcellularLocation>
    <subcellularLocation>
        <location evidence="9">Chromosome</location>
        <location evidence="9">Centromere</location>
        <location evidence="9">Kinetochore</location>
    </subcellularLocation>
</comment>
<accession>A0A6A1WDR4</accession>
<protein>
    <recommendedName>
        <fullName evidence="9">Kinetochore protein SPC25</fullName>
    </recommendedName>
</protein>
<proteinExistence type="inferred from homology"/>
<evidence type="ECO:0000256" key="1">
    <source>
        <dbReference type="ARBA" id="ARBA00004584"/>
    </source>
</evidence>
<evidence type="ECO:0000256" key="10">
    <source>
        <dbReference type="SAM" id="Coils"/>
    </source>
</evidence>
<evidence type="ECO:0000256" key="2">
    <source>
        <dbReference type="ARBA" id="ARBA00006379"/>
    </source>
</evidence>
<keyword evidence="14" id="KW-1185">Reference proteome</keyword>
<dbReference type="EMBL" id="RXIC02000020">
    <property type="protein sequence ID" value="KAB1223442.1"/>
    <property type="molecule type" value="Genomic_DNA"/>
</dbReference>
<keyword evidence="3 9" id="KW-0158">Chromosome</keyword>
<evidence type="ECO:0000256" key="8">
    <source>
        <dbReference type="ARBA" id="ARBA00023328"/>
    </source>
</evidence>